<dbReference type="GO" id="GO:0016787">
    <property type="term" value="F:hydrolase activity"/>
    <property type="evidence" value="ECO:0007669"/>
    <property type="project" value="UniProtKB-KW"/>
</dbReference>
<gene>
    <name evidence="9" type="primary">52</name>
    <name evidence="9" type="ORF">SEA_TYPHA_52</name>
</gene>
<dbReference type="GO" id="GO:0003677">
    <property type="term" value="F:DNA binding"/>
    <property type="evidence" value="ECO:0007669"/>
    <property type="project" value="InterPro"/>
</dbReference>
<dbReference type="KEGG" id="vg:63743042"/>
<dbReference type="InterPro" id="IPR050090">
    <property type="entry name" value="Tyrosine_recombinase_XerCD"/>
</dbReference>
<evidence type="ECO:0000259" key="8">
    <source>
        <dbReference type="PROSITE" id="PS51898"/>
    </source>
</evidence>
<dbReference type="RefSeq" id="YP_010049719.1">
    <property type="nucleotide sequence ID" value="NC_054393.1"/>
</dbReference>
<keyword evidence="4" id="KW-0378">Hydrolase</keyword>
<dbReference type="GO" id="GO:0016740">
    <property type="term" value="F:transferase activity"/>
    <property type="evidence" value="ECO:0007669"/>
    <property type="project" value="UniProtKB-KW"/>
</dbReference>
<dbReference type="Gene3D" id="1.10.443.10">
    <property type="entry name" value="Intergrase catalytic core"/>
    <property type="match status" value="1"/>
</dbReference>
<keyword evidence="10" id="KW-1185">Reference proteome</keyword>
<name>A0A482J6R9_9CAUD</name>
<dbReference type="InterPro" id="IPR002104">
    <property type="entry name" value="Integrase_catalytic"/>
</dbReference>
<accession>A0A482J6R9</accession>
<proteinExistence type="inferred from homology"/>
<dbReference type="GO" id="GO:0075713">
    <property type="term" value="P:establishment of integrated proviral latency"/>
    <property type="evidence" value="ECO:0007669"/>
    <property type="project" value="UniProtKB-KW"/>
</dbReference>
<dbReference type="InterPro" id="IPR013762">
    <property type="entry name" value="Integrase-like_cat_sf"/>
</dbReference>
<dbReference type="EMBL" id="MK494099">
    <property type="protein sequence ID" value="QBP29707.1"/>
    <property type="molecule type" value="Genomic_DNA"/>
</dbReference>
<evidence type="ECO:0000256" key="5">
    <source>
        <dbReference type="ARBA" id="ARBA00022908"/>
    </source>
</evidence>
<keyword evidence="5" id="KW-0229">DNA integration</keyword>
<dbReference type="GeneID" id="63743042"/>
<comment type="similarity">
    <text evidence="1">Belongs to the 'phage' integrase family.</text>
</comment>
<dbReference type="GO" id="GO:0044826">
    <property type="term" value="P:viral genome integration into host DNA"/>
    <property type="evidence" value="ECO:0007669"/>
    <property type="project" value="UniProtKB-KW"/>
</dbReference>
<evidence type="ECO:0000256" key="3">
    <source>
        <dbReference type="ARBA" id="ARBA00022679"/>
    </source>
</evidence>
<evidence type="ECO:0000256" key="2">
    <source>
        <dbReference type="ARBA" id="ARBA00016082"/>
    </source>
</evidence>
<dbReference type="SUPFAM" id="SSF56349">
    <property type="entry name" value="DNA breaking-rejoining enzymes"/>
    <property type="match status" value="1"/>
</dbReference>
<evidence type="ECO:0000256" key="1">
    <source>
        <dbReference type="ARBA" id="ARBA00008857"/>
    </source>
</evidence>
<evidence type="ECO:0000313" key="10">
    <source>
        <dbReference type="Proteomes" id="UP000294565"/>
    </source>
</evidence>
<evidence type="ECO:0000256" key="6">
    <source>
        <dbReference type="ARBA" id="ARBA00023172"/>
    </source>
</evidence>
<reference evidence="9 10" key="1">
    <citation type="submission" date="2019-02" db="EMBL/GenBank/DDBJ databases">
        <authorList>
            <person name="Kanzanas C."/>
            <person name="Smith M.A."/>
            <person name="Zack K.M."/>
            <person name="Garlena R.A."/>
            <person name="Russell D.A."/>
            <person name="Pope W.H."/>
            <person name="Jacobs-Sera D."/>
            <person name="Hatfull G.F."/>
        </authorList>
    </citation>
    <scope>NUCLEOTIDE SEQUENCE [LARGE SCALE GENOMIC DNA]</scope>
</reference>
<dbReference type="Pfam" id="PF00589">
    <property type="entry name" value="Phage_integrase"/>
    <property type="match status" value="1"/>
</dbReference>
<dbReference type="GO" id="GO:0006310">
    <property type="term" value="P:DNA recombination"/>
    <property type="evidence" value="ECO:0007669"/>
    <property type="project" value="UniProtKB-KW"/>
</dbReference>
<evidence type="ECO:0000313" key="9">
    <source>
        <dbReference type="EMBL" id="QBP29707.1"/>
    </source>
</evidence>
<evidence type="ECO:0000256" key="4">
    <source>
        <dbReference type="ARBA" id="ARBA00022801"/>
    </source>
</evidence>
<dbReference type="Proteomes" id="UP000294565">
    <property type="component" value="Segment"/>
</dbReference>
<dbReference type="InterPro" id="IPR011010">
    <property type="entry name" value="DNA_brk_join_enz"/>
</dbReference>
<organism evidence="9 10">
    <name type="scientific">Mycobacterium phage Typha</name>
    <dbReference type="NCBI Taxonomy" id="2517971"/>
    <lineage>
        <taxon>Viruses</taxon>
        <taxon>Duplodnaviria</taxon>
        <taxon>Heunggongvirae</taxon>
        <taxon>Uroviricota</taxon>
        <taxon>Caudoviricetes</taxon>
        <taxon>Typhavirus</taxon>
        <taxon>Typhavirus typha</taxon>
    </lineage>
</organism>
<dbReference type="GO" id="GO:0015074">
    <property type="term" value="P:DNA integration"/>
    <property type="evidence" value="ECO:0007669"/>
    <property type="project" value="UniProtKB-KW"/>
</dbReference>
<keyword evidence="3" id="KW-0808">Transferase</keyword>
<dbReference type="PROSITE" id="PS51898">
    <property type="entry name" value="TYR_RECOMBINASE"/>
    <property type="match status" value="1"/>
</dbReference>
<sequence length="363" mass="40214">MARSICSDPNHLTAEKLRRWFAGQTQWRIETRRGYRNSAVSFFGWAHKAGHLTTNPATDLPPVKPDRPVPRPAPDRVWRQALQAAGPRVALMMRLAAEAGLRRAEVAQVHTRDLREGFDGPQLLVHGKGNRERVIPITDDLADLIALGAPGHTPEMAAYGVEGWLFPGDEDGHLSPRWVGKLVAAAMPAGYTMHTLRHRFATRAYRGTRNLRAVQTLLGHANVAVTERYTAVDDSEVRAAMQAAKTDEGISRLGMMGAAMAIVLALTGFSPPVARAITDWFTPDEQLVLAVLEADPEFEYRDRTPRELIYYARHACQIDQTEGDEAALAYLVGNPRLLRPSRYWGTISETMCPSGSSEGRYQT</sequence>
<feature type="domain" description="Tyr recombinase" evidence="8">
    <location>
        <begin position="68"/>
        <end position="242"/>
    </location>
</feature>
<keyword evidence="7" id="KW-1160">Virus entry into host cell</keyword>
<dbReference type="PANTHER" id="PTHR30349:SF64">
    <property type="entry name" value="PROPHAGE INTEGRASE INTD-RELATED"/>
    <property type="match status" value="1"/>
</dbReference>
<keyword evidence="7" id="KW-1179">Viral genome integration</keyword>
<evidence type="ECO:0000256" key="7">
    <source>
        <dbReference type="ARBA" id="ARBA00023195"/>
    </source>
</evidence>
<keyword evidence="6" id="KW-0233">DNA recombination</keyword>
<dbReference type="PANTHER" id="PTHR30349">
    <property type="entry name" value="PHAGE INTEGRASE-RELATED"/>
    <property type="match status" value="1"/>
</dbReference>
<protein>
    <recommendedName>
        <fullName evidence="2">Integrase</fullName>
    </recommendedName>
</protein>